<sequence>MPFGLGPRNCIGMRFAYQEIRLALSRIILNYRFETIPGVTPKVLTFGPRTPLLSTI</sequence>
<evidence type="ECO:0000256" key="12">
    <source>
        <dbReference type="ARBA" id="ARBA00023004"/>
    </source>
</evidence>
<dbReference type="GO" id="GO:0006631">
    <property type="term" value="P:fatty acid metabolic process"/>
    <property type="evidence" value="ECO:0007669"/>
    <property type="project" value="UniProtKB-KW"/>
</dbReference>
<evidence type="ECO:0000256" key="17">
    <source>
        <dbReference type="ARBA" id="ARBA00033404"/>
    </source>
</evidence>
<keyword evidence="12 18" id="KW-0408">Iron</keyword>
<evidence type="ECO:0000256" key="10">
    <source>
        <dbReference type="ARBA" id="ARBA00022989"/>
    </source>
</evidence>
<evidence type="ECO:0000256" key="1">
    <source>
        <dbReference type="ARBA" id="ARBA00001143"/>
    </source>
</evidence>
<evidence type="ECO:0000256" key="9">
    <source>
        <dbReference type="ARBA" id="ARBA00022832"/>
    </source>
</evidence>
<keyword evidence="15" id="KW-0472">Membrane</keyword>
<evidence type="ECO:0000256" key="6">
    <source>
        <dbReference type="ARBA" id="ARBA00022692"/>
    </source>
</evidence>
<evidence type="ECO:0000256" key="2">
    <source>
        <dbReference type="ARBA" id="ARBA00004586"/>
    </source>
</evidence>
<dbReference type="Proteomes" id="UP000194236">
    <property type="component" value="Unassembled WGS sequence"/>
</dbReference>
<reference evidence="19 20" key="1">
    <citation type="submission" date="2017-03" db="EMBL/GenBank/DDBJ databases">
        <title>Genome Survey of Euroglyphus maynei.</title>
        <authorList>
            <person name="Arlian L.G."/>
            <person name="Morgan M.S."/>
            <person name="Rider S.D."/>
        </authorList>
    </citation>
    <scope>NUCLEOTIDE SEQUENCE [LARGE SCALE GENOMIC DNA]</scope>
    <source>
        <strain evidence="19">Arlian Lab</strain>
        <tissue evidence="19">Whole body</tissue>
    </source>
</reference>
<dbReference type="PANTHER" id="PTHR24302">
    <property type="entry name" value="CYTOCHROME P450 FAMILY 3"/>
    <property type="match status" value="1"/>
</dbReference>
<evidence type="ECO:0000256" key="8">
    <source>
        <dbReference type="ARBA" id="ARBA00022824"/>
    </source>
</evidence>
<keyword evidence="9" id="KW-0276">Fatty acid metabolism</keyword>
<dbReference type="EC" id="4.2.1.152" evidence="4"/>
<dbReference type="SUPFAM" id="SSF48264">
    <property type="entry name" value="Cytochrome P450"/>
    <property type="match status" value="1"/>
</dbReference>
<keyword evidence="16" id="KW-0456">Lyase</keyword>
<keyword evidence="7 18" id="KW-0479">Metal-binding</keyword>
<comment type="catalytic activity">
    <reaction evidence="1">
        <text>(15S)-hydroperoxy-(5Z,8Z,11Z,13E)-eicosatetraenoate = 15-oxo-(5Z,8Z,11Z,13E)-eicosatetraenoate + H2O</text>
        <dbReference type="Rhea" id="RHEA:48636"/>
        <dbReference type="ChEBI" id="CHEBI:15377"/>
        <dbReference type="ChEBI" id="CHEBI:57410"/>
        <dbReference type="ChEBI" id="CHEBI:57446"/>
    </reaction>
    <physiologicalReaction direction="left-to-right" evidence="1">
        <dbReference type="Rhea" id="RHEA:48637"/>
    </physiologicalReaction>
</comment>
<evidence type="ECO:0000256" key="7">
    <source>
        <dbReference type="ARBA" id="ARBA00022723"/>
    </source>
</evidence>
<keyword evidence="13 18" id="KW-0503">Monooxygenase</keyword>
<gene>
    <name evidence="19" type="ORF">BLA29_015554</name>
</gene>
<keyword evidence="8" id="KW-0256">Endoplasmic reticulum</keyword>
<evidence type="ECO:0000313" key="19">
    <source>
        <dbReference type="EMBL" id="OTF82608.1"/>
    </source>
</evidence>
<dbReference type="EMBL" id="MUJZ01007627">
    <property type="protein sequence ID" value="OTF82608.1"/>
    <property type="molecule type" value="Genomic_DNA"/>
</dbReference>
<evidence type="ECO:0000256" key="18">
    <source>
        <dbReference type="RuleBase" id="RU000461"/>
    </source>
</evidence>
<dbReference type="GO" id="GO:0020037">
    <property type="term" value="F:heme binding"/>
    <property type="evidence" value="ECO:0007669"/>
    <property type="project" value="InterPro"/>
</dbReference>
<protein>
    <recommendedName>
        <fullName evidence="4">hydroperoxy icosatetraenoate dehydratase</fullName>
        <ecNumber evidence="4">4.2.1.152</ecNumber>
    </recommendedName>
    <alternativeName>
        <fullName evidence="17">Hydroperoxy icosatetraenoate dehydratase</fullName>
    </alternativeName>
</protein>
<feature type="non-terminal residue" evidence="19">
    <location>
        <position position="56"/>
    </location>
</feature>
<dbReference type="GO" id="GO:0016705">
    <property type="term" value="F:oxidoreductase activity, acting on paired donors, with incorporation or reduction of molecular oxygen"/>
    <property type="evidence" value="ECO:0007669"/>
    <property type="project" value="InterPro"/>
</dbReference>
<evidence type="ECO:0000313" key="20">
    <source>
        <dbReference type="Proteomes" id="UP000194236"/>
    </source>
</evidence>
<dbReference type="GO" id="GO:0106256">
    <property type="term" value="F:hydroperoxy icosatetraenoate dehydratase activity"/>
    <property type="evidence" value="ECO:0007669"/>
    <property type="project" value="UniProtKB-EC"/>
</dbReference>
<evidence type="ECO:0000256" key="11">
    <source>
        <dbReference type="ARBA" id="ARBA00023002"/>
    </source>
</evidence>
<keyword evidence="11 18" id="KW-0560">Oxidoreductase</keyword>
<dbReference type="GO" id="GO:0008395">
    <property type="term" value="F:steroid hydroxylase activity"/>
    <property type="evidence" value="ECO:0007669"/>
    <property type="project" value="TreeGrafter"/>
</dbReference>
<dbReference type="AlphaFoldDB" id="A0A1Y3BRM1"/>
<dbReference type="GO" id="GO:0005789">
    <property type="term" value="C:endoplasmic reticulum membrane"/>
    <property type="evidence" value="ECO:0007669"/>
    <property type="project" value="UniProtKB-SubCell"/>
</dbReference>
<comment type="caution">
    <text evidence="19">The sequence shown here is derived from an EMBL/GenBank/DDBJ whole genome shotgun (WGS) entry which is preliminary data.</text>
</comment>
<keyword evidence="20" id="KW-1185">Reference proteome</keyword>
<dbReference type="InterPro" id="IPR001128">
    <property type="entry name" value="Cyt_P450"/>
</dbReference>
<dbReference type="PROSITE" id="PS00086">
    <property type="entry name" value="CYTOCHROME_P450"/>
    <property type="match status" value="1"/>
</dbReference>
<evidence type="ECO:0000256" key="15">
    <source>
        <dbReference type="ARBA" id="ARBA00023136"/>
    </source>
</evidence>
<keyword evidence="14" id="KW-0443">Lipid metabolism</keyword>
<name>A0A1Y3BRM1_EURMA</name>
<comment type="similarity">
    <text evidence="3 18">Belongs to the cytochrome P450 family.</text>
</comment>
<dbReference type="OrthoDB" id="6509692at2759"/>
<keyword evidence="10" id="KW-1133">Transmembrane helix</keyword>
<accession>A0A1Y3BRM1</accession>
<dbReference type="InterPro" id="IPR050705">
    <property type="entry name" value="Cytochrome_P450_3A"/>
</dbReference>
<comment type="subcellular location">
    <subcellularLocation>
        <location evidence="2">Endoplasmic reticulum membrane</location>
    </subcellularLocation>
</comment>
<evidence type="ECO:0000256" key="3">
    <source>
        <dbReference type="ARBA" id="ARBA00010617"/>
    </source>
</evidence>
<evidence type="ECO:0000256" key="4">
    <source>
        <dbReference type="ARBA" id="ARBA00013084"/>
    </source>
</evidence>
<evidence type="ECO:0000256" key="5">
    <source>
        <dbReference type="ARBA" id="ARBA00022617"/>
    </source>
</evidence>
<proteinExistence type="inferred from homology"/>
<keyword evidence="5 18" id="KW-0349">Heme</keyword>
<keyword evidence="6" id="KW-0812">Transmembrane</keyword>
<dbReference type="PANTHER" id="PTHR24302:SF47">
    <property type="entry name" value="CYTOCHROME P450"/>
    <property type="match status" value="1"/>
</dbReference>
<dbReference type="InterPro" id="IPR036396">
    <property type="entry name" value="Cyt_P450_sf"/>
</dbReference>
<organism evidence="19 20">
    <name type="scientific">Euroglyphus maynei</name>
    <name type="common">Mayne's house dust mite</name>
    <dbReference type="NCBI Taxonomy" id="6958"/>
    <lineage>
        <taxon>Eukaryota</taxon>
        <taxon>Metazoa</taxon>
        <taxon>Ecdysozoa</taxon>
        <taxon>Arthropoda</taxon>
        <taxon>Chelicerata</taxon>
        <taxon>Arachnida</taxon>
        <taxon>Acari</taxon>
        <taxon>Acariformes</taxon>
        <taxon>Sarcoptiformes</taxon>
        <taxon>Astigmata</taxon>
        <taxon>Psoroptidia</taxon>
        <taxon>Analgoidea</taxon>
        <taxon>Pyroglyphidae</taxon>
        <taxon>Pyroglyphinae</taxon>
        <taxon>Euroglyphus</taxon>
    </lineage>
</organism>
<evidence type="ECO:0000256" key="13">
    <source>
        <dbReference type="ARBA" id="ARBA00023033"/>
    </source>
</evidence>
<dbReference type="Gene3D" id="1.10.630.10">
    <property type="entry name" value="Cytochrome P450"/>
    <property type="match status" value="1"/>
</dbReference>
<evidence type="ECO:0000256" key="16">
    <source>
        <dbReference type="ARBA" id="ARBA00023239"/>
    </source>
</evidence>
<dbReference type="GO" id="GO:0005506">
    <property type="term" value="F:iron ion binding"/>
    <property type="evidence" value="ECO:0007669"/>
    <property type="project" value="InterPro"/>
</dbReference>
<dbReference type="InterPro" id="IPR017972">
    <property type="entry name" value="Cyt_P450_CS"/>
</dbReference>
<dbReference type="Pfam" id="PF00067">
    <property type="entry name" value="p450"/>
    <property type="match status" value="1"/>
</dbReference>
<evidence type="ECO:0000256" key="14">
    <source>
        <dbReference type="ARBA" id="ARBA00023098"/>
    </source>
</evidence>